<feature type="region of interest" description="Disordered" evidence="1">
    <location>
        <begin position="146"/>
        <end position="210"/>
    </location>
</feature>
<evidence type="ECO:0000313" key="3">
    <source>
        <dbReference type="Proteomes" id="UP000001396"/>
    </source>
</evidence>
<evidence type="ECO:0000256" key="1">
    <source>
        <dbReference type="SAM" id="MobiDB-lite"/>
    </source>
</evidence>
<comment type="caution">
    <text evidence="2">The sequence shown here is derived from an EMBL/GenBank/DDBJ whole genome shotgun (WGS) entry which is preliminary data.</text>
</comment>
<feature type="compositionally biased region" description="Acidic residues" evidence="1">
    <location>
        <begin position="151"/>
        <end position="203"/>
    </location>
</feature>
<dbReference type="SUPFAM" id="SSF54529">
    <property type="entry name" value="Mitochondrial glycoprotein MAM33-like"/>
    <property type="match status" value="1"/>
</dbReference>
<dbReference type="Gene3D" id="3.10.280.10">
    <property type="entry name" value="Mitochondrial glycoprotein"/>
    <property type="match status" value="1"/>
</dbReference>
<organism evidence="2 3">
    <name type="scientific">Heterostelium pallidum (strain ATCC 26659 / Pp 5 / PN500)</name>
    <name type="common">Cellular slime mold</name>
    <name type="synonym">Polysphondylium pallidum</name>
    <dbReference type="NCBI Taxonomy" id="670386"/>
    <lineage>
        <taxon>Eukaryota</taxon>
        <taxon>Amoebozoa</taxon>
        <taxon>Evosea</taxon>
        <taxon>Eumycetozoa</taxon>
        <taxon>Dictyostelia</taxon>
        <taxon>Acytosteliales</taxon>
        <taxon>Acytosteliaceae</taxon>
        <taxon>Heterostelium</taxon>
    </lineage>
</organism>
<keyword evidence="3" id="KW-1185">Reference proteome</keyword>
<reference evidence="2 3" key="1">
    <citation type="journal article" date="2011" name="Genome Res.">
        <title>Phylogeny-wide analysis of social amoeba genomes highlights ancient origins for complex intercellular communication.</title>
        <authorList>
            <person name="Heidel A.J."/>
            <person name="Lawal H.M."/>
            <person name="Felder M."/>
            <person name="Schilde C."/>
            <person name="Helps N.R."/>
            <person name="Tunggal B."/>
            <person name="Rivero F."/>
            <person name="John U."/>
            <person name="Schleicher M."/>
            <person name="Eichinger L."/>
            <person name="Platzer M."/>
            <person name="Noegel A.A."/>
            <person name="Schaap P."/>
            <person name="Gloeckner G."/>
        </authorList>
    </citation>
    <scope>NUCLEOTIDE SEQUENCE [LARGE SCALE GENOMIC DNA]</scope>
    <source>
        <strain evidence="3">ATCC 26659 / Pp 5 / PN500</strain>
    </source>
</reference>
<dbReference type="InterPro" id="IPR036561">
    <property type="entry name" value="MAM33_sf"/>
</dbReference>
<name>D3BTJ2_HETP5</name>
<dbReference type="FunCoup" id="D3BTJ2">
    <property type="interactions" value="805"/>
</dbReference>
<dbReference type="PANTHER" id="PTHR10826">
    <property type="entry name" value="COMPLEMENT COMPONENT 1"/>
    <property type="match status" value="1"/>
</dbReference>
<sequence length="312" mass="34854">MSARVIYTFSQKSLIPSQVSGVRRGLLSCCGTNVQAQPTDSHHHGVARRVSGPARNSITNTLYATQPSSTQAIRQYSSGIQNAPTPSTLLRDLCDNEINDFNSLIPENDDNQSFLEESGFTLSKDNEYAYLKKTNENGEEITVRFDLVESMADDPYDYGKEEEDGEEGEEGEEDEEEPENDEEKQDEDIDEEAEEGEEGEEDMGNGAHEHPYEISIKRKVDGKDVHVTFGCFASADGSYTVSGFYYGTFNEPANPVDIAGTSSDFQDNILLFLQQYGVSEGLSFFIHDYVHSKKLKDYIQSFETLKTFIGNK</sequence>
<dbReference type="OMA" id="HEHPYEI"/>
<dbReference type="GeneID" id="31366956"/>
<evidence type="ECO:0000313" key="2">
    <source>
        <dbReference type="EMBL" id="EFA75409.1"/>
    </source>
</evidence>
<dbReference type="Pfam" id="PF02330">
    <property type="entry name" value="MAM33"/>
    <property type="match status" value="2"/>
</dbReference>
<dbReference type="EMBL" id="ADBJ01000056">
    <property type="protein sequence ID" value="EFA75409.1"/>
    <property type="molecule type" value="Genomic_DNA"/>
</dbReference>
<dbReference type="GO" id="GO:0005759">
    <property type="term" value="C:mitochondrial matrix"/>
    <property type="evidence" value="ECO:0007669"/>
    <property type="project" value="InterPro"/>
</dbReference>
<proteinExistence type="predicted"/>
<dbReference type="GO" id="GO:0042256">
    <property type="term" value="P:cytosolic ribosome assembly"/>
    <property type="evidence" value="ECO:0007669"/>
    <property type="project" value="TreeGrafter"/>
</dbReference>
<gene>
    <name evidence="2" type="ORF">PPL_11488</name>
</gene>
<dbReference type="PANTHER" id="PTHR10826:SF1">
    <property type="entry name" value="COMPLEMENT COMPONENT 1 Q SUBCOMPONENT-BINDING PROTEIN, MITOCHONDRIAL"/>
    <property type="match status" value="1"/>
</dbReference>
<protein>
    <submittedName>
        <fullName evidence="2">Mitochondrial glycoprotein family member</fullName>
    </submittedName>
</protein>
<dbReference type="RefSeq" id="XP_020427543.1">
    <property type="nucleotide sequence ID" value="XM_020582240.1"/>
</dbReference>
<accession>D3BTJ2</accession>
<dbReference type="Proteomes" id="UP000001396">
    <property type="component" value="Unassembled WGS sequence"/>
</dbReference>
<dbReference type="InterPro" id="IPR003428">
    <property type="entry name" value="MAM33"/>
</dbReference>
<dbReference type="AlphaFoldDB" id="D3BTJ2"/>
<dbReference type="InParanoid" id="D3BTJ2"/>